<feature type="compositionally biased region" description="Polar residues" evidence="4">
    <location>
        <begin position="495"/>
        <end position="507"/>
    </location>
</feature>
<feature type="compositionally biased region" description="Pro residues" evidence="4">
    <location>
        <begin position="22"/>
        <end position="32"/>
    </location>
</feature>
<keyword evidence="5" id="KW-1133">Transmembrane helix</keyword>
<dbReference type="HOGENOM" id="CLU_523754_0_0_1"/>
<dbReference type="GO" id="GO:0005525">
    <property type="term" value="F:GTP binding"/>
    <property type="evidence" value="ECO:0007669"/>
    <property type="project" value="UniProtKB-KW"/>
</dbReference>
<dbReference type="Pfam" id="PF04670">
    <property type="entry name" value="Gtr1_RagA"/>
    <property type="match status" value="2"/>
</dbReference>
<keyword evidence="5" id="KW-0472">Membrane</keyword>
<dbReference type="GeneID" id="63684837"/>
<evidence type="ECO:0000256" key="4">
    <source>
        <dbReference type="SAM" id="MobiDB-lite"/>
    </source>
</evidence>
<dbReference type="AlphaFoldDB" id="M5G7Y2"/>
<evidence type="ECO:0000256" key="5">
    <source>
        <dbReference type="SAM" id="Phobius"/>
    </source>
</evidence>
<name>M5G7Y2_DACPD</name>
<dbReference type="PANTHER" id="PTHR11259">
    <property type="entry name" value="RAS-RELATED GTP BINDING RAG/GTR YEAST"/>
    <property type="match status" value="1"/>
</dbReference>
<dbReference type="EMBL" id="JH795857">
    <property type="protein sequence ID" value="EJU04869.1"/>
    <property type="molecule type" value="Genomic_DNA"/>
</dbReference>
<accession>M5G7Y2</accession>
<dbReference type="Gene3D" id="3.30.450.190">
    <property type="match status" value="1"/>
</dbReference>
<reference evidence="6 7" key="1">
    <citation type="journal article" date="2012" name="Science">
        <title>The Paleozoic origin of enzymatic lignin decomposition reconstructed from 31 fungal genomes.</title>
        <authorList>
            <person name="Floudas D."/>
            <person name="Binder M."/>
            <person name="Riley R."/>
            <person name="Barry K."/>
            <person name="Blanchette R.A."/>
            <person name="Henrissat B."/>
            <person name="Martinez A.T."/>
            <person name="Otillar R."/>
            <person name="Spatafora J.W."/>
            <person name="Yadav J.S."/>
            <person name="Aerts A."/>
            <person name="Benoit I."/>
            <person name="Boyd A."/>
            <person name="Carlson A."/>
            <person name="Copeland A."/>
            <person name="Coutinho P.M."/>
            <person name="de Vries R.P."/>
            <person name="Ferreira P."/>
            <person name="Findley K."/>
            <person name="Foster B."/>
            <person name="Gaskell J."/>
            <person name="Glotzer D."/>
            <person name="Gorecki P."/>
            <person name="Heitman J."/>
            <person name="Hesse C."/>
            <person name="Hori C."/>
            <person name="Igarashi K."/>
            <person name="Jurgens J.A."/>
            <person name="Kallen N."/>
            <person name="Kersten P."/>
            <person name="Kohler A."/>
            <person name="Kuees U."/>
            <person name="Kumar T.K.A."/>
            <person name="Kuo A."/>
            <person name="LaButti K."/>
            <person name="Larrondo L.F."/>
            <person name="Lindquist E."/>
            <person name="Ling A."/>
            <person name="Lombard V."/>
            <person name="Lucas S."/>
            <person name="Lundell T."/>
            <person name="Martin R."/>
            <person name="McLaughlin D.J."/>
            <person name="Morgenstern I."/>
            <person name="Morin E."/>
            <person name="Murat C."/>
            <person name="Nagy L.G."/>
            <person name="Nolan M."/>
            <person name="Ohm R.A."/>
            <person name="Patyshakuliyeva A."/>
            <person name="Rokas A."/>
            <person name="Ruiz-Duenas F.J."/>
            <person name="Sabat G."/>
            <person name="Salamov A."/>
            <person name="Samejima M."/>
            <person name="Schmutz J."/>
            <person name="Slot J.C."/>
            <person name="St John F."/>
            <person name="Stenlid J."/>
            <person name="Sun H."/>
            <person name="Sun S."/>
            <person name="Syed K."/>
            <person name="Tsang A."/>
            <person name="Wiebenga A."/>
            <person name="Young D."/>
            <person name="Pisabarro A."/>
            <person name="Eastwood D.C."/>
            <person name="Martin F."/>
            <person name="Cullen D."/>
            <person name="Grigoriev I.V."/>
            <person name="Hibbett D.S."/>
        </authorList>
    </citation>
    <scope>NUCLEOTIDE SEQUENCE [LARGE SCALE GENOMIC DNA]</scope>
    <source>
        <strain evidence="6 7">DJM-731 SS1</strain>
    </source>
</reference>
<dbReference type="InterPro" id="IPR006762">
    <property type="entry name" value="Gtr1_RagA"/>
</dbReference>
<gene>
    <name evidence="6" type="ORF">DACRYDRAFT_114191</name>
</gene>
<dbReference type="OMA" id="QGICETE"/>
<evidence type="ECO:0000256" key="3">
    <source>
        <dbReference type="ARBA" id="ARBA00023134"/>
    </source>
</evidence>
<dbReference type="GO" id="GO:0009267">
    <property type="term" value="P:cellular response to starvation"/>
    <property type="evidence" value="ECO:0007669"/>
    <property type="project" value="TreeGrafter"/>
</dbReference>
<dbReference type="STRING" id="1858805.M5G7Y2"/>
<evidence type="ECO:0000313" key="6">
    <source>
        <dbReference type="EMBL" id="EJU04869.1"/>
    </source>
</evidence>
<keyword evidence="3" id="KW-0342">GTP-binding</keyword>
<dbReference type="Gene3D" id="3.40.50.300">
    <property type="entry name" value="P-loop containing nucleotide triphosphate hydrolases"/>
    <property type="match status" value="1"/>
</dbReference>
<comment type="similarity">
    <text evidence="1">Belongs to the GTR/RAG GTP-binding protein family.</text>
</comment>
<evidence type="ECO:0000256" key="2">
    <source>
        <dbReference type="ARBA" id="ARBA00022741"/>
    </source>
</evidence>
<dbReference type="GO" id="GO:0010507">
    <property type="term" value="P:negative regulation of autophagy"/>
    <property type="evidence" value="ECO:0007669"/>
    <property type="project" value="TreeGrafter"/>
</dbReference>
<evidence type="ECO:0008006" key="8">
    <source>
        <dbReference type="Google" id="ProtNLM"/>
    </source>
</evidence>
<dbReference type="GO" id="GO:1990131">
    <property type="term" value="C:Gtr1-Gtr2 GTPase complex"/>
    <property type="evidence" value="ECO:0007669"/>
    <property type="project" value="TreeGrafter"/>
</dbReference>
<keyword evidence="5" id="KW-0812">Transmembrane</keyword>
<organism evidence="6 7">
    <name type="scientific">Dacryopinax primogenitus (strain DJM 731)</name>
    <name type="common">Brown rot fungus</name>
    <dbReference type="NCBI Taxonomy" id="1858805"/>
    <lineage>
        <taxon>Eukaryota</taxon>
        <taxon>Fungi</taxon>
        <taxon>Dikarya</taxon>
        <taxon>Basidiomycota</taxon>
        <taxon>Agaricomycotina</taxon>
        <taxon>Dacrymycetes</taxon>
        <taxon>Dacrymycetales</taxon>
        <taxon>Dacrymycetaceae</taxon>
        <taxon>Dacryopinax</taxon>
    </lineage>
</organism>
<dbReference type="InterPro" id="IPR027417">
    <property type="entry name" value="P-loop_NTPase"/>
</dbReference>
<dbReference type="GO" id="GO:0005634">
    <property type="term" value="C:nucleus"/>
    <property type="evidence" value="ECO:0007669"/>
    <property type="project" value="TreeGrafter"/>
</dbReference>
<evidence type="ECO:0000256" key="1">
    <source>
        <dbReference type="ARBA" id="ARBA00007756"/>
    </source>
</evidence>
<dbReference type="GO" id="GO:1904263">
    <property type="term" value="P:positive regulation of TORC1 signaling"/>
    <property type="evidence" value="ECO:0007669"/>
    <property type="project" value="TreeGrafter"/>
</dbReference>
<proteinExistence type="inferred from homology"/>
<feature type="region of interest" description="Disordered" evidence="4">
    <location>
        <begin position="438"/>
        <end position="520"/>
    </location>
</feature>
<dbReference type="GO" id="GO:0003924">
    <property type="term" value="F:GTPase activity"/>
    <property type="evidence" value="ECO:0007669"/>
    <property type="project" value="TreeGrafter"/>
</dbReference>
<protein>
    <recommendedName>
        <fullName evidence="8">GTP-binding protein</fullName>
    </recommendedName>
</protein>
<feature type="region of interest" description="Disordered" evidence="4">
    <location>
        <begin position="1"/>
        <end position="52"/>
    </location>
</feature>
<dbReference type="SUPFAM" id="SSF52540">
    <property type="entry name" value="P-loop containing nucleoside triphosphate hydrolases"/>
    <property type="match status" value="1"/>
</dbReference>
<feature type="transmembrane region" description="Helical" evidence="5">
    <location>
        <begin position="114"/>
        <end position="136"/>
    </location>
</feature>
<keyword evidence="7" id="KW-1185">Reference proteome</keyword>
<feature type="compositionally biased region" description="Low complexity" evidence="4">
    <location>
        <begin position="11"/>
        <end position="21"/>
    </location>
</feature>
<feature type="compositionally biased region" description="Pro residues" evidence="4">
    <location>
        <begin position="41"/>
        <end position="52"/>
    </location>
</feature>
<evidence type="ECO:0000313" key="7">
    <source>
        <dbReference type="Proteomes" id="UP000030653"/>
    </source>
</evidence>
<keyword evidence="2" id="KW-0547">Nucleotide-binding</keyword>
<dbReference type="OrthoDB" id="26136at2759"/>
<dbReference type="PANTHER" id="PTHR11259:SF2">
    <property type="entry name" value="GH16429P"/>
    <property type="match status" value="1"/>
</dbReference>
<dbReference type="RefSeq" id="XP_040631763.1">
    <property type="nucleotide sequence ID" value="XM_040769775.1"/>
</dbReference>
<feature type="compositionally biased region" description="Pro residues" evidence="4">
    <location>
        <begin position="445"/>
        <end position="467"/>
    </location>
</feature>
<sequence>MFLWRRAFPHSSSSSSSTPLPSSKPKPTPAPPAAAAAASLPPTPTAQIPPLPDPWRKRILIMGLRRSGKTTAREVVFHRLPLNRAFFVDTTLDVVKEDVECVHLPLPAYNFSHVLLFLLLVTVLVLALALAFHRFWIPLQLWEIPGSQSLDILPLHSSHLSHFSSLIWFIDAADDYTESLRSLLRVLGTVSLHNPGLHVDVFAHKSDAWDEFYRQDAFRQIQERTLTELEDHPSPGVQEMAGRVQFHLTSVYDHSVFEAMSRVVQRLVPTLAFLEQTLNYWSQTLDIPKCFLFDVPSRLYITTDASPVDAASHDVCCQYIENIEAFAGLFACVCLPPPSLPLSPSQFYPFPIPYSRTPNPLPRNISRPSPPNPQETPTYLASCSAKIAQENTVAYWQISKRLAIVALVQTQMYDTHRGAIEMNVKSLREALLRLEAHEERKRRPPPPAPAVPPPAVPPTAVSPPAPAPAELAPAPGIEPGIDGTHPSPAMGKPGTGSSKSENSSLRTPSVHLPERGKTDA</sequence>
<dbReference type="Proteomes" id="UP000030653">
    <property type="component" value="Unassembled WGS sequence"/>
</dbReference>